<dbReference type="GO" id="GO:0022857">
    <property type="term" value="F:transmembrane transporter activity"/>
    <property type="evidence" value="ECO:0007669"/>
    <property type="project" value="InterPro"/>
</dbReference>
<name>A0A3N0CGA2_9ACTN</name>
<dbReference type="EMBL" id="RJSE01000007">
    <property type="protein sequence ID" value="RNL62465.1"/>
    <property type="molecule type" value="Genomic_DNA"/>
</dbReference>
<keyword evidence="7 9" id="KW-0472">Membrane</keyword>
<feature type="transmembrane region" description="Helical" evidence="9">
    <location>
        <begin position="131"/>
        <end position="154"/>
    </location>
</feature>
<dbReference type="CDD" id="cd06582">
    <property type="entry name" value="TM_PBP1_LivH_like"/>
    <property type="match status" value="1"/>
</dbReference>
<dbReference type="GO" id="GO:0005886">
    <property type="term" value="C:plasma membrane"/>
    <property type="evidence" value="ECO:0007669"/>
    <property type="project" value="UniProtKB-SubCell"/>
</dbReference>
<gene>
    <name evidence="10" type="ORF">EFK50_11880</name>
</gene>
<keyword evidence="4 9" id="KW-0812">Transmembrane</keyword>
<feature type="transmembrane region" description="Helical" evidence="9">
    <location>
        <begin position="184"/>
        <end position="205"/>
    </location>
</feature>
<feature type="transmembrane region" description="Helical" evidence="9">
    <location>
        <begin position="261"/>
        <end position="280"/>
    </location>
</feature>
<evidence type="ECO:0000313" key="10">
    <source>
        <dbReference type="EMBL" id="RNL62465.1"/>
    </source>
</evidence>
<dbReference type="PANTHER" id="PTHR11795:SF445">
    <property type="entry name" value="AMINO ACID ABC TRANSPORTER PERMEASE PROTEIN"/>
    <property type="match status" value="1"/>
</dbReference>
<keyword evidence="2" id="KW-0813">Transport</keyword>
<dbReference type="RefSeq" id="WP_123227761.1">
    <property type="nucleotide sequence ID" value="NZ_RJSE01000007.1"/>
</dbReference>
<feature type="transmembrane region" description="Helical" evidence="9">
    <location>
        <begin position="12"/>
        <end position="33"/>
    </location>
</feature>
<evidence type="ECO:0000256" key="1">
    <source>
        <dbReference type="ARBA" id="ARBA00004651"/>
    </source>
</evidence>
<evidence type="ECO:0000256" key="2">
    <source>
        <dbReference type="ARBA" id="ARBA00022448"/>
    </source>
</evidence>
<keyword evidence="3" id="KW-1003">Cell membrane</keyword>
<evidence type="ECO:0000256" key="7">
    <source>
        <dbReference type="ARBA" id="ARBA00023136"/>
    </source>
</evidence>
<evidence type="ECO:0000256" key="5">
    <source>
        <dbReference type="ARBA" id="ARBA00022970"/>
    </source>
</evidence>
<evidence type="ECO:0000256" key="6">
    <source>
        <dbReference type="ARBA" id="ARBA00022989"/>
    </source>
</evidence>
<dbReference type="Pfam" id="PF02653">
    <property type="entry name" value="BPD_transp_2"/>
    <property type="match status" value="1"/>
</dbReference>
<evidence type="ECO:0000313" key="11">
    <source>
        <dbReference type="Proteomes" id="UP000267128"/>
    </source>
</evidence>
<keyword evidence="11" id="KW-1185">Reference proteome</keyword>
<feature type="transmembrane region" description="Helical" evidence="9">
    <location>
        <begin position="53"/>
        <end position="79"/>
    </location>
</feature>
<evidence type="ECO:0000256" key="3">
    <source>
        <dbReference type="ARBA" id="ARBA00022475"/>
    </source>
</evidence>
<keyword evidence="6 9" id="KW-1133">Transmembrane helix</keyword>
<dbReference type="InterPro" id="IPR001851">
    <property type="entry name" value="ABC_transp_permease"/>
</dbReference>
<feature type="transmembrane region" description="Helical" evidence="9">
    <location>
        <begin position="236"/>
        <end position="255"/>
    </location>
</feature>
<reference evidence="10 11" key="1">
    <citation type="submission" date="2018-11" db="EMBL/GenBank/DDBJ databases">
        <authorList>
            <person name="Li F."/>
        </authorList>
    </citation>
    <scope>NUCLEOTIDE SEQUENCE [LARGE SCALE GENOMIC DNA]</scope>
    <source>
        <strain evidence="10 11">Gsoil 097</strain>
    </source>
</reference>
<feature type="transmembrane region" description="Helical" evidence="9">
    <location>
        <begin position="91"/>
        <end position="111"/>
    </location>
</feature>
<dbReference type="GO" id="GO:0006865">
    <property type="term" value="P:amino acid transport"/>
    <property type="evidence" value="ECO:0007669"/>
    <property type="project" value="UniProtKB-KW"/>
</dbReference>
<evidence type="ECO:0000256" key="9">
    <source>
        <dbReference type="SAM" id="Phobius"/>
    </source>
</evidence>
<sequence>MQELLNGVAQGTVYALIAAGLVLIFGVVRVPHFAHGESVMVSGMMTCWAVTSLHLPVLLGAAVGVAASVGYGLFLCFAVYWPMRNHPEWNLLASSLGAVVITQTAAIAIWTSTPRVTPGGVSGSFEIGDAIIPWSWAVLAAISAAVIGATALLVSRTTAGVSMKAMAADAETAQLMGIPVRKNWAIAFAVGSALAGVAGSVYSTVFPVSTTLGLDVTFSALVVIILAGIGSVAHVLWGGVLLGVVEAVAGTVFPGGYQDSMVFLFMLVVLVARPNGLFGLERARD</sequence>
<keyword evidence="5" id="KW-0029">Amino-acid transport</keyword>
<evidence type="ECO:0000256" key="8">
    <source>
        <dbReference type="ARBA" id="ARBA00037998"/>
    </source>
</evidence>
<dbReference type="Proteomes" id="UP000267128">
    <property type="component" value="Unassembled WGS sequence"/>
</dbReference>
<protein>
    <submittedName>
        <fullName evidence="10">Branched-chain amino acid ABC transporter permease</fullName>
    </submittedName>
</protein>
<comment type="similarity">
    <text evidence="8">Belongs to the binding-protein-dependent transport system permease family. LivHM subfamily.</text>
</comment>
<dbReference type="InterPro" id="IPR052157">
    <property type="entry name" value="BCAA_transport_permease"/>
</dbReference>
<accession>A0A3N0CGA2</accession>
<evidence type="ECO:0000256" key="4">
    <source>
        <dbReference type="ARBA" id="ARBA00022692"/>
    </source>
</evidence>
<proteinExistence type="inferred from homology"/>
<organism evidence="10 11">
    <name type="scientific">Nocardioides marmoriginsengisoli</name>
    <dbReference type="NCBI Taxonomy" id="661483"/>
    <lineage>
        <taxon>Bacteria</taxon>
        <taxon>Bacillati</taxon>
        <taxon>Actinomycetota</taxon>
        <taxon>Actinomycetes</taxon>
        <taxon>Propionibacteriales</taxon>
        <taxon>Nocardioidaceae</taxon>
        <taxon>Nocardioides</taxon>
    </lineage>
</organism>
<dbReference type="OrthoDB" id="9807115at2"/>
<dbReference type="AlphaFoldDB" id="A0A3N0CGA2"/>
<dbReference type="PANTHER" id="PTHR11795">
    <property type="entry name" value="BRANCHED-CHAIN AMINO ACID TRANSPORT SYSTEM PERMEASE PROTEIN LIVH"/>
    <property type="match status" value="1"/>
</dbReference>
<comment type="caution">
    <text evidence="10">The sequence shown here is derived from an EMBL/GenBank/DDBJ whole genome shotgun (WGS) entry which is preliminary data.</text>
</comment>
<feature type="transmembrane region" description="Helical" evidence="9">
    <location>
        <begin position="211"/>
        <end position="229"/>
    </location>
</feature>
<comment type="subcellular location">
    <subcellularLocation>
        <location evidence="1">Cell membrane</location>
        <topology evidence="1">Multi-pass membrane protein</topology>
    </subcellularLocation>
</comment>